<dbReference type="PANTHER" id="PTHR43821">
    <property type="entry name" value="NAD(P)H NITROREDUCTASE YDJA-RELATED"/>
    <property type="match status" value="1"/>
</dbReference>
<dbReference type="GO" id="GO:0016491">
    <property type="term" value="F:oxidoreductase activity"/>
    <property type="evidence" value="ECO:0007669"/>
    <property type="project" value="UniProtKB-UniRule"/>
</dbReference>
<comment type="similarity">
    <text evidence="1 7">Belongs to the nitroreductase family.</text>
</comment>
<gene>
    <name evidence="10" type="ORF">F7D14_08780</name>
</gene>
<protein>
    <recommendedName>
        <fullName evidence="7">Putative NAD(P)H nitroreductase</fullName>
        <ecNumber evidence="7">1.-.-.-</ecNumber>
    </recommendedName>
</protein>
<dbReference type="RefSeq" id="WP_016920376.1">
    <property type="nucleotide sequence ID" value="NZ_CP044331.1"/>
</dbReference>
<keyword evidence="2 7" id="KW-0285">Flavoprotein</keyword>
<dbReference type="CDD" id="cd02135">
    <property type="entry name" value="YdjA-like"/>
    <property type="match status" value="1"/>
</dbReference>
<dbReference type="Proteomes" id="UP000422569">
    <property type="component" value="Chromosome"/>
</dbReference>
<accession>A0A6B8M5D4</accession>
<dbReference type="NCBIfam" id="NF008088">
    <property type="entry name" value="PRK10828.1"/>
    <property type="match status" value="1"/>
</dbReference>
<dbReference type="Pfam" id="PF00881">
    <property type="entry name" value="Nitroreductase"/>
    <property type="match status" value="1"/>
</dbReference>
<feature type="binding site" description="in other chain" evidence="8">
    <location>
        <begin position="131"/>
        <end position="133"/>
    </location>
    <ligand>
        <name>FMN</name>
        <dbReference type="ChEBI" id="CHEBI:58210"/>
        <note>ligand shared between dimeric partners</note>
    </ligand>
</feature>
<keyword evidence="3 7" id="KW-0288">FMN</keyword>
<evidence type="ECO:0000313" key="11">
    <source>
        <dbReference type="Proteomes" id="UP000422569"/>
    </source>
</evidence>
<dbReference type="PANTHER" id="PTHR43821:SF1">
    <property type="entry name" value="NAD(P)H NITROREDUCTASE YDJA-RELATED"/>
    <property type="match status" value="1"/>
</dbReference>
<dbReference type="Gene3D" id="3.40.109.10">
    <property type="entry name" value="NADH Oxidase"/>
    <property type="match status" value="1"/>
</dbReference>
<keyword evidence="5 7" id="KW-0560">Oxidoreductase</keyword>
<dbReference type="KEGG" id="mpar:F7D14_08780"/>
<comment type="cofactor">
    <cofactor evidence="8">
        <name>FMN</name>
        <dbReference type="ChEBI" id="CHEBI:58210"/>
    </cofactor>
    <text evidence="8">Binds 1 FMN per subunit.</text>
</comment>
<evidence type="ECO:0000313" key="10">
    <source>
        <dbReference type="EMBL" id="QGM97545.1"/>
    </source>
</evidence>
<keyword evidence="6 7" id="KW-0520">NAD</keyword>
<evidence type="ECO:0000256" key="6">
    <source>
        <dbReference type="ARBA" id="ARBA00023027"/>
    </source>
</evidence>
<feature type="binding site" description="in other chain" evidence="8">
    <location>
        <begin position="10"/>
        <end position="12"/>
    </location>
    <ligand>
        <name>FMN</name>
        <dbReference type="ChEBI" id="CHEBI:58210"/>
        <note>ligand shared between dimeric partners</note>
    </ligand>
</feature>
<evidence type="ECO:0000256" key="1">
    <source>
        <dbReference type="ARBA" id="ARBA00007118"/>
    </source>
</evidence>
<feature type="domain" description="Nitroreductase" evidence="9">
    <location>
        <begin position="8"/>
        <end position="161"/>
    </location>
</feature>
<evidence type="ECO:0000259" key="9">
    <source>
        <dbReference type="Pfam" id="PF00881"/>
    </source>
</evidence>
<evidence type="ECO:0000256" key="7">
    <source>
        <dbReference type="PIRNR" id="PIRNR000232"/>
    </source>
</evidence>
<dbReference type="AlphaFoldDB" id="A0A6B8M5D4"/>
<dbReference type="InterPro" id="IPR029479">
    <property type="entry name" value="Nitroreductase"/>
</dbReference>
<reference evidence="10 11" key="1">
    <citation type="submission" date="2019-09" db="EMBL/GenBank/DDBJ databases">
        <title>Isolation and complete genome sequencing of Methylocystis species.</title>
        <authorList>
            <person name="Rumah B.L."/>
            <person name="Stead C.E."/>
            <person name="Stevens B.C."/>
            <person name="Minton N.P."/>
            <person name="Grosse-Honebrink A."/>
            <person name="Zhang Y."/>
        </authorList>
    </citation>
    <scope>NUCLEOTIDE SEQUENCE [LARGE SCALE GENOMIC DNA]</scope>
    <source>
        <strain evidence="10 11">BRCS2</strain>
    </source>
</reference>
<dbReference type="EMBL" id="CP044331">
    <property type="protein sequence ID" value="QGM97545.1"/>
    <property type="molecule type" value="Genomic_DNA"/>
</dbReference>
<dbReference type="InterPro" id="IPR026021">
    <property type="entry name" value="YdjA-like"/>
</dbReference>
<organism evidence="10 11">
    <name type="scientific">Methylocystis parvus</name>
    <dbReference type="NCBI Taxonomy" id="134"/>
    <lineage>
        <taxon>Bacteria</taxon>
        <taxon>Pseudomonadati</taxon>
        <taxon>Pseudomonadota</taxon>
        <taxon>Alphaproteobacteria</taxon>
        <taxon>Hyphomicrobiales</taxon>
        <taxon>Methylocystaceae</taxon>
        <taxon>Methylocystis</taxon>
    </lineage>
</organism>
<proteinExistence type="inferred from homology"/>
<evidence type="ECO:0000256" key="3">
    <source>
        <dbReference type="ARBA" id="ARBA00022643"/>
    </source>
</evidence>
<keyword evidence="4 7" id="KW-0521">NADP</keyword>
<dbReference type="InterPro" id="IPR000415">
    <property type="entry name" value="Nitroreductase-like"/>
</dbReference>
<sequence>MDALTLLLERRSCTALTEPAPAGEALETILHAALRVPDFQRLRPFRFLIATGDGLERLGEMMAEAASLSGQPPNVIERAPKMPLRAPMVIVVAAVYRPSTVVKRFEQELSAGCAVMAMQMAALAQGFGGIWRSGWPMFDRNLHRLLSLDADTQIVGFLYLGTPASAAEKQLERPDPWQFVGRL</sequence>
<keyword evidence="11" id="KW-1185">Reference proteome</keyword>
<evidence type="ECO:0000256" key="2">
    <source>
        <dbReference type="ARBA" id="ARBA00022630"/>
    </source>
</evidence>
<dbReference type="SUPFAM" id="SSF55469">
    <property type="entry name" value="FMN-dependent nitroreductase-like"/>
    <property type="match status" value="1"/>
</dbReference>
<dbReference type="InterPro" id="IPR052530">
    <property type="entry name" value="NAD(P)H_nitroreductase"/>
</dbReference>
<evidence type="ECO:0000256" key="5">
    <source>
        <dbReference type="ARBA" id="ARBA00023002"/>
    </source>
</evidence>
<dbReference type="EC" id="1.-.-.-" evidence="7"/>
<dbReference type="PIRSF" id="PIRSF000232">
    <property type="entry name" value="YdjA"/>
    <property type="match status" value="1"/>
</dbReference>
<evidence type="ECO:0000256" key="8">
    <source>
        <dbReference type="PIRSR" id="PIRSR000232-1"/>
    </source>
</evidence>
<evidence type="ECO:0000256" key="4">
    <source>
        <dbReference type="ARBA" id="ARBA00022857"/>
    </source>
</evidence>
<name>A0A6B8M5D4_9HYPH</name>
<feature type="binding site" evidence="8">
    <location>
        <position position="35"/>
    </location>
    <ligand>
        <name>FMN</name>
        <dbReference type="ChEBI" id="CHEBI:58210"/>
        <note>ligand shared between dimeric partners</note>
    </ligand>
</feature>